<dbReference type="PANTHER" id="PTHR44688">
    <property type="entry name" value="DNA-BINDING TRANSCRIPTIONAL ACTIVATOR DEVR_DOSR"/>
    <property type="match status" value="1"/>
</dbReference>
<keyword evidence="2" id="KW-0238">DNA-binding</keyword>
<gene>
    <name evidence="5" type="ORF">D2V04_02875</name>
</gene>
<evidence type="ECO:0000313" key="5">
    <source>
        <dbReference type="EMBL" id="RIV80255.1"/>
    </source>
</evidence>
<name>A0A418NKT2_9SPHN</name>
<evidence type="ECO:0000256" key="2">
    <source>
        <dbReference type="ARBA" id="ARBA00023125"/>
    </source>
</evidence>
<evidence type="ECO:0000256" key="1">
    <source>
        <dbReference type="ARBA" id="ARBA00023015"/>
    </source>
</evidence>
<sequence length="274" mass="29799">MSAPQLSGRSFAALTDKELEILRLLAAGHTVKSIAAELGRSESSINERLRDARRKTGVSSSRELARLLDAQKIWAKKTDLSSQGSRTDPFEQPRTMGFEWSKGTIAMLVSLPLAAAGLIFAASTSVHQTEPTQGVQVEVSRQSPLFGSWSLDTDRIPAEERPQRVTIDFSVSPDRKWTTHVEIVHPDGSIRRAESTAALDGVPAPVTGNMQFVDSVSLRQPVPGTLVMSLAKDGAPVSTRVYTVAKDRQSMTETIIWAGEGIPKLPTTHFNRIG</sequence>
<proteinExistence type="predicted"/>
<dbReference type="OrthoDB" id="7498307at2"/>
<accession>A0A418NKT2</accession>
<dbReference type="InterPro" id="IPR016032">
    <property type="entry name" value="Sig_transdc_resp-reg_C-effctor"/>
</dbReference>
<dbReference type="GO" id="GO:0006355">
    <property type="term" value="P:regulation of DNA-templated transcription"/>
    <property type="evidence" value="ECO:0007669"/>
    <property type="project" value="InterPro"/>
</dbReference>
<evidence type="ECO:0000256" key="3">
    <source>
        <dbReference type="ARBA" id="ARBA00023163"/>
    </source>
</evidence>
<dbReference type="CDD" id="cd06170">
    <property type="entry name" value="LuxR_C_like"/>
    <property type="match status" value="1"/>
</dbReference>
<dbReference type="PRINTS" id="PR00038">
    <property type="entry name" value="HTHLUXR"/>
</dbReference>
<dbReference type="GO" id="GO:0003677">
    <property type="term" value="F:DNA binding"/>
    <property type="evidence" value="ECO:0007669"/>
    <property type="project" value="UniProtKB-KW"/>
</dbReference>
<dbReference type="SUPFAM" id="SSF46894">
    <property type="entry name" value="C-terminal effector domain of the bipartite response regulators"/>
    <property type="match status" value="1"/>
</dbReference>
<dbReference type="PROSITE" id="PS50043">
    <property type="entry name" value="HTH_LUXR_2"/>
    <property type="match status" value="1"/>
</dbReference>
<dbReference type="RefSeq" id="WP_119511841.1">
    <property type="nucleotide sequence ID" value="NZ_QXFK01000011.1"/>
</dbReference>
<dbReference type="SMART" id="SM00421">
    <property type="entry name" value="HTH_LUXR"/>
    <property type="match status" value="1"/>
</dbReference>
<feature type="domain" description="HTH luxR-type" evidence="4">
    <location>
        <begin position="7"/>
        <end position="72"/>
    </location>
</feature>
<keyword evidence="6" id="KW-1185">Reference proteome</keyword>
<evidence type="ECO:0000313" key="6">
    <source>
        <dbReference type="Proteomes" id="UP000285092"/>
    </source>
</evidence>
<keyword evidence="3" id="KW-0804">Transcription</keyword>
<dbReference type="PANTHER" id="PTHR44688:SF16">
    <property type="entry name" value="DNA-BINDING TRANSCRIPTIONAL ACTIVATOR DEVR_DOSR"/>
    <property type="match status" value="1"/>
</dbReference>
<dbReference type="AlphaFoldDB" id="A0A418NKT2"/>
<evidence type="ECO:0000259" key="4">
    <source>
        <dbReference type="PROSITE" id="PS50043"/>
    </source>
</evidence>
<dbReference type="InterPro" id="IPR036388">
    <property type="entry name" value="WH-like_DNA-bd_sf"/>
</dbReference>
<reference evidence="5 6" key="1">
    <citation type="submission" date="2018-08" db="EMBL/GenBank/DDBJ databases">
        <title>Altererythrobacter sp.Ery1 and Ery12, the genome sequencing of novel strains in genus Alterythrobacter.</title>
        <authorList>
            <person name="Cheng H."/>
            <person name="Wu Y.-H."/>
            <person name="Fang C."/>
            <person name="Xu X.-W."/>
        </authorList>
    </citation>
    <scope>NUCLEOTIDE SEQUENCE [LARGE SCALE GENOMIC DNA]</scope>
    <source>
        <strain evidence="5 6">Ery1</strain>
    </source>
</reference>
<dbReference type="InterPro" id="IPR000792">
    <property type="entry name" value="Tscrpt_reg_LuxR_C"/>
</dbReference>
<dbReference type="EMBL" id="QXFK01000011">
    <property type="protein sequence ID" value="RIV80255.1"/>
    <property type="molecule type" value="Genomic_DNA"/>
</dbReference>
<comment type="caution">
    <text evidence="5">The sequence shown here is derived from an EMBL/GenBank/DDBJ whole genome shotgun (WGS) entry which is preliminary data.</text>
</comment>
<protein>
    <submittedName>
        <fullName evidence="5">LuxR family transcriptional regulator</fullName>
    </submittedName>
</protein>
<dbReference type="Pfam" id="PF00196">
    <property type="entry name" value="GerE"/>
    <property type="match status" value="1"/>
</dbReference>
<organism evidence="5 6">
    <name type="scientific">Pelagerythrobacter aerophilus</name>
    <dbReference type="NCBI Taxonomy" id="2306995"/>
    <lineage>
        <taxon>Bacteria</taxon>
        <taxon>Pseudomonadati</taxon>
        <taxon>Pseudomonadota</taxon>
        <taxon>Alphaproteobacteria</taxon>
        <taxon>Sphingomonadales</taxon>
        <taxon>Erythrobacteraceae</taxon>
        <taxon>Pelagerythrobacter</taxon>
    </lineage>
</organism>
<keyword evidence="1" id="KW-0805">Transcription regulation</keyword>
<dbReference type="Gene3D" id="1.10.10.10">
    <property type="entry name" value="Winged helix-like DNA-binding domain superfamily/Winged helix DNA-binding domain"/>
    <property type="match status" value="1"/>
</dbReference>
<dbReference type="Proteomes" id="UP000285092">
    <property type="component" value="Unassembled WGS sequence"/>
</dbReference>